<evidence type="ECO:0000313" key="1">
    <source>
        <dbReference type="EMBL" id="GAA5115358.1"/>
    </source>
</evidence>
<evidence type="ECO:0000313" key="2">
    <source>
        <dbReference type="Proteomes" id="UP001500804"/>
    </source>
</evidence>
<dbReference type="EMBL" id="BAABJO010000004">
    <property type="protein sequence ID" value="GAA5115358.1"/>
    <property type="molecule type" value="Genomic_DNA"/>
</dbReference>
<protein>
    <recommendedName>
        <fullName evidence="3">DUF1059 domain-containing protein</fullName>
    </recommendedName>
</protein>
<proteinExistence type="predicted"/>
<dbReference type="Proteomes" id="UP001500804">
    <property type="component" value="Unassembled WGS sequence"/>
</dbReference>
<dbReference type="RefSeq" id="WP_345603989.1">
    <property type="nucleotide sequence ID" value="NZ_BAABJO010000004.1"/>
</dbReference>
<sequence length="53" mass="5919">MNQVNCECGFSVRDEDEEQLVEVVLQHVASTHPELVENVTPAVVRGWIEVVPS</sequence>
<name>A0ABP9NDM2_9PSEU</name>
<dbReference type="InterPro" id="IPR009409">
    <property type="entry name" value="DUF1059"/>
</dbReference>
<evidence type="ECO:0008006" key="3">
    <source>
        <dbReference type="Google" id="ProtNLM"/>
    </source>
</evidence>
<organism evidence="1 2">
    <name type="scientific">Pseudonocardia adelaidensis</name>
    <dbReference type="NCBI Taxonomy" id="648754"/>
    <lineage>
        <taxon>Bacteria</taxon>
        <taxon>Bacillati</taxon>
        <taxon>Actinomycetota</taxon>
        <taxon>Actinomycetes</taxon>
        <taxon>Pseudonocardiales</taxon>
        <taxon>Pseudonocardiaceae</taxon>
        <taxon>Pseudonocardia</taxon>
    </lineage>
</organism>
<gene>
    <name evidence="1" type="ORF">GCM10023320_14120</name>
</gene>
<accession>A0ABP9NDM2</accession>
<keyword evidence="2" id="KW-1185">Reference proteome</keyword>
<comment type="caution">
    <text evidence="1">The sequence shown here is derived from an EMBL/GenBank/DDBJ whole genome shotgun (WGS) entry which is preliminary data.</text>
</comment>
<reference evidence="2" key="1">
    <citation type="journal article" date="2019" name="Int. J. Syst. Evol. Microbiol.">
        <title>The Global Catalogue of Microorganisms (GCM) 10K type strain sequencing project: providing services to taxonomists for standard genome sequencing and annotation.</title>
        <authorList>
            <consortium name="The Broad Institute Genomics Platform"/>
            <consortium name="The Broad Institute Genome Sequencing Center for Infectious Disease"/>
            <person name="Wu L."/>
            <person name="Ma J."/>
        </authorList>
    </citation>
    <scope>NUCLEOTIDE SEQUENCE [LARGE SCALE GENOMIC DNA]</scope>
    <source>
        <strain evidence="2">JCM 18302</strain>
    </source>
</reference>
<dbReference type="Pfam" id="PF06348">
    <property type="entry name" value="DUF1059"/>
    <property type="match status" value="1"/>
</dbReference>